<dbReference type="OrthoDB" id="5870696at2"/>
<keyword evidence="6" id="KW-1185">Reference proteome</keyword>
<dbReference type="GO" id="GO:0006014">
    <property type="term" value="P:D-ribose metabolic process"/>
    <property type="evidence" value="ECO:0007669"/>
    <property type="project" value="TreeGrafter"/>
</dbReference>
<sequence>MEPIIKTALALIKPHMQIGLGGGHNVANLTAALAKRTDLNLTFYSPSELTRQNCRRLGLAVTALTPDTHIDLAFDGCDSVDTAFHALKSNGGIFLAEKAYAERSQEYILLVPADRRRPALNPAVPLTIEVAPIAAETVLQFIQTQGYQAEVRAGEKVASWARTPAGNLLVDCQADDWFDIGNFNAAVSRQNGVVATSYFANLVTQVLTFAPDGTVKHYRKEGF</sequence>
<evidence type="ECO:0000256" key="3">
    <source>
        <dbReference type="ARBA" id="ARBA00029734"/>
    </source>
</evidence>
<dbReference type="AlphaFoldDB" id="A0A0R2G5Z9"/>
<accession>A0A0R2G5Z9</accession>
<dbReference type="Proteomes" id="UP000051645">
    <property type="component" value="Unassembled WGS sequence"/>
</dbReference>
<dbReference type="PATRIC" id="fig|81857.3.peg.977"/>
<dbReference type="GO" id="GO:0009052">
    <property type="term" value="P:pentose-phosphate shunt, non-oxidative branch"/>
    <property type="evidence" value="ECO:0007669"/>
    <property type="project" value="InterPro"/>
</dbReference>
<evidence type="ECO:0000313" key="5">
    <source>
        <dbReference type="EMBL" id="KRN32823.1"/>
    </source>
</evidence>
<dbReference type="SUPFAM" id="SSF75445">
    <property type="entry name" value="D-ribose-5-phosphate isomerase (RpiA), lid domain"/>
    <property type="match status" value="1"/>
</dbReference>
<dbReference type="InterPro" id="IPR037171">
    <property type="entry name" value="NagB/RpiA_transferase-like"/>
</dbReference>
<dbReference type="EC" id="5.3.1.6" evidence="1"/>
<dbReference type="InterPro" id="IPR004788">
    <property type="entry name" value="Ribose5P_isomerase_type_A"/>
</dbReference>
<dbReference type="Gene3D" id="3.30.70.260">
    <property type="match status" value="1"/>
</dbReference>
<name>A0A0R2G5Z9_9LACO</name>
<comment type="caution">
    <text evidence="5">The sequence shown here is derived from an EMBL/GenBank/DDBJ whole genome shotgun (WGS) entry which is preliminary data.</text>
</comment>
<dbReference type="PANTHER" id="PTHR11934">
    <property type="entry name" value="RIBOSE-5-PHOSPHATE ISOMERASE"/>
    <property type="match status" value="1"/>
</dbReference>
<dbReference type="Proteomes" id="UP000051751">
    <property type="component" value="Unassembled WGS sequence"/>
</dbReference>
<dbReference type="RefSeq" id="WP_057769065.1">
    <property type="nucleotide sequence ID" value="NZ_JQAT01000002.1"/>
</dbReference>
<dbReference type="Gene3D" id="3.40.50.1360">
    <property type="match status" value="1"/>
</dbReference>
<dbReference type="EMBL" id="JQAT01000002">
    <property type="protein sequence ID" value="KRN28767.1"/>
    <property type="molecule type" value="Genomic_DNA"/>
</dbReference>
<evidence type="ECO:0000313" key="7">
    <source>
        <dbReference type="Proteomes" id="UP000051751"/>
    </source>
</evidence>
<dbReference type="Pfam" id="PF06026">
    <property type="entry name" value="Rib_5-P_isom_A"/>
    <property type="match status" value="1"/>
</dbReference>
<protein>
    <recommendedName>
        <fullName evidence="1">ribose-5-phosphate isomerase</fullName>
        <ecNumber evidence="1">5.3.1.6</ecNumber>
    </recommendedName>
    <alternativeName>
        <fullName evidence="3">Phosphoriboisomerase</fullName>
    </alternativeName>
</protein>
<evidence type="ECO:0000313" key="6">
    <source>
        <dbReference type="Proteomes" id="UP000051645"/>
    </source>
</evidence>
<dbReference type="GO" id="GO:0005829">
    <property type="term" value="C:cytosol"/>
    <property type="evidence" value="ECO:0007669"/>
    <property type="project" value="TreeGrafter"/>
</dbReference>
<dbReference type="SUPFAM" id="SSF100950">
    <property type="entry name" value="NagB/RpiA/CoA transferase-like"/>
    <property type="match status" value="1"/>
</dbReference>
<evidence type="ECO:0000256" key="1">
    <source>
        <dbReference type="ARBA" id="ARBA00011959"/>
    </source>
</evidence>
<dbReference type="STRING" id="81857.IV38_GL000972"/>
<reference evidence="6 7" key="1">
    <citation type="journal article" date="2015" name="Genome Announc.">
        <title>Expanding the biotechnology potential of lactobacilli through comparative genomics of 213 strains and associated genera.</title>
        <authorList>
            <person name="Sun Z."/>
            <person name="Harris H.M."/>
            <person name="McCann A."/>
            <person name="Guo C."/>
            <person name="Argimon S."/>
            <person name="Zhang W."/>
            <person name="Yang X."/>
            <person name="Jeffery I.B."/>
            <person name="Cooney J.C."/>
            <person name="Kagawa T.F."/>
            <person name="Liu W."/>
            <person name="Song Y."/>
            <person name="Salvetti E."/>
            <person name="Wrobel A."/>
            <person name="Rasinkangas P."/>
            <person name="Parkhill J."/>
            <person name="Rea M.C."/>
            <person name="O'Sullivan O."/>
            <person name="Ritari J."/>
            <person name="Douillard F.P."/>
            <person name="Paul Ross R."/>
            <person name="Yang R."/>
            <person name="Briner A.E."/>
            <person name="Felis G.E."/>
            <person name="de Vos W.M."/>
            <person name="Barrangou R."/>
            <person name="Klaenhammer T.R."/>
            <person name="Caufield P.W."/>
            <person name="Cui Y."/>
            <person name="Zhang H."/>
            <person name="O'Toole P.W."/>
        </authorList>
    </citation>
    <scope>NUCLEOTIDE SEQUENCE [LARGE SCALE GENOMIC DNA]</scope>
    <source>
        <strain evidence="4 7">ATCC BAA-66</strain>
        <strain evidence="5 6">DSM 13344</strain>
    </source>
</reference>
<organism evidence="5 6">
    <name type="scientific">Lactobacillus selangorensis</name>
    <dbReference type="NCBI Taxonomy" id="81857"/>
    <lineage>
        <taxon>Bacteria</taxon>
        <taxon>Bacillati</taxon>
        <taxon>Bacillota</taxon>
        <taxon>Bacilli</taxon>
        <taxon>Lactobacillales</taxon>
        <taxon>Lactobacillaceae</taxon>
        <taxon>Lactobacillus</taxon>
    </lineage>
</organism>
<keyword evidence="2 5" id="KW-0413">Isomerase</keyword>
<evidence type="ECO:0000313" key="4">
    <source>
        <dbReference type="EMBL" id="KRN28767.1"/>
    </source>
</evidence>
<dbReference type="PANTHER" id="PTHR11934:SF0">
    <property type="entry name" value="RIBOSE-5-PHOSPHATE ISOMERASE"/>
    <property type="match status" value="1"/>
</dbReference>
<proteinExistence type="predicted"/>
<dbReference type="GO" id="GO:0004751">
    <property type="term" value="F:ribose-5-phosphate isomerase activity"/>
    <property type="evidence" value="ECO:0007669"/>
    <property type="project" value="UniProtKB-EC"/>
</dbReference>
<gene>
    <name evidence="4" type="ORF">IV38_GL000972</name>
    <name evidence="5" type="ORF">IV40_GL000881</name>
</gene>
<dbReference type="EMBL" id="JQAZ01000002">
    <property type="protein sequence ID" value="KRN32823.1"/>
    <property type="molecule type" value="Genomic_DNA"/>
</dbReference>
<evidence type="ECO:0000256" key="2">
    <source>
        <dbReference type="ARBA" id="ARBA00023235"/>
    </source>
</evidence>